<dbReference type="GO" id="GO:0016020">
    <property type="term" value="C:membrane"/>
    <property type="evidence" value="ECO:0007669"/>
    <property type="project" value="UniProtKB-SubCell"/>
</dbReference>
<dbReference type="NCBIfam" id="TIGR03718">
    <property type="entry name" value="R_switched_Alx"/>
    <property type="match status" value="1"/>
</dbReference>
<gene>
    <name evidence="7" type="ORF">FA047_04235</name>
</gene>
<feature type="transmembrane region" description="Helical" evidence="6">
    <location>
        <begin position="41"/>
        <end position="60"/>
    </location>
</feature>
<feature type="transmembrane region" description="Helical" evidence="6">
    <location>
        <begin position="80"/>
        <end position="99"/>
    </location>
</feature>
<feature type="transmembrane region" description="Helical" evidence="6">
    <location>
        <begin position="302"/>
        <end position="322"/>
    </location>
</feature>
<keyword evidence="5 6" id="KW-0472">Membrane</keyword>
<evidence type="ECO:0000256" key="1">
    <source>
        <dbReference type="ARBA" id="ARBA00004141"/>
    </source>
</evidence>
<feature type="transmembrane region" description="Helical" evidence="6">
    <location>
        <begin position="214"/>
        <end position="239"/>
    </location>
</feature>
<comment type="similarity">
    <text evidence="2">Belongs to the TerC family.</text>
</comment>
<feature type="transmembrane region" description="Helical" evidence="6">
    <location>
        <begin position="6"/>
        <end position="29"/>
    </location>
</feature>
<dbReference type="AlphaFoldDB" id="A0A4U1CU52"/>
<comment type="subcellular location">
    <subcellularLocation>
        <location evidence="1">Membrane</location>
        <topology evidence="1">Multi-pass membrane protein</topology>
    </subcellularLocation>
</comment>
<sequence length="330" mass="36614">MDNMINHPGVIIGFAIVVVVMLLLDLGVFNKKVHAVSSKEAAIWSIVWISLSMLFSGVIYMTSGFEKFTQFQSAYWIEKALSVDNLFVFILVFGFFNVPKELHHKVLFWGIIGALVFRAIFIFAGVGLINITYLPEMTIFGHLVKINIVLLIFGLFLIYAGIKSWFASDDDDEEKDFSKSPGARVIYKFFKVSKEFDGAKFFTVENGVKLATPLLVVVAVIEFTDLLFAVDSIPAIFAIAPDDPLILYTSNIFAILGLRALYFLLANFIHMFSLLKYGLAIILAFIGVKMVIAPFYHISSPLSLSIVGGVLILSVIASLVFAPKESKSAH</sequence>
<evidence type="ECO:0000256" key="6">
    <source>
        <dbReference type="SAM" id="Phobius"/>
    </source>
</evidence>
<comment type="caution">
    <text evidence="7">The sequence shown here is derived from an EMBL/GenBank/DDBJ whole genome shotgun (WGS) entry which is preliminary data.</text>
</comment>
<evidence type="ECO:0000313" key="8">
    <source>
        <dbReference type="Proteomes" id="UP000307244"/>
    </source>
</evidence>
<dbReference type="RefSeq" id="WP_136834719.1">
    <property type="nucleotide sequence ID" value="NZ_SWBQ01000001.1"/>
</dbReference>
<keyword evidence="8" id="KW-1185">Reference proteome</keyword>
<dbReference type="Pfam" id="PF03741">
    <property type="entry name" value="TerC"/>
    <property type="match status" value="1"/>
</dbReference>
<evidence type="ECO:0000313" key="7">
    <source>
        <dbReference type="EMBL" id="TKC09308.1"/>
    </source>
</evidence>
<dbReference type="InterPro" id="IPR022369">
    <property type="entry name" value="Integral_membrane_TerC_rswitch"/>
</dbReference>
<accession>A0A4U1CU52</accession>
<proteinExistence type="inferred from homology"/>
<feature type="transmembrane region" description="Helical" evidence="6">
    <location>
        <begin position="106"/>
        <end position="133"/>
    </location>
</feature>
<organism evidence="7 8">
    <name type="scientific">Pedobacter frigoris</name>
    <dbReference type="NCBI Taxonomy" id="2571272"/>
    <lineage>
        <taxon>Bacteria</taxon>
        <taxon>Pseudomonadati</taxon>
        <taxon>Bacteroidota</taxon>
        <taxon>Sphingobacteriia</taxon>
        <taxon>Sphingobacteriales</taxon>
        <taxon>Sphingobacteriaceae</taxon>
        <taxon>Pedobacter</taxon>
    </lineage>
</organism>
<evidence type="ECO:0000256" key="2">
    <source>
        <dbReference type="ARBA" id="ARBA00007511"/>
    </source>
</evidence>
<evidence type="ECO:0000256" key="4">
    <source>
        <dbReference type="ARBA" id="ARBA00022989"/>
    </source>
</evidence>
<reference evidence="7 8" key="1">
    <citation type="submission" date="2019-04" db="EMBL/GenBank/DDBJ databases">
        <title>Pedobacter sp. RP-3-15 sp. nov., isolated from Arctic soil.</title>
        <authorList>
            <person name="Dahal R.H."/>
            <person name="Kim D.-U."/>
        </authorList>
    </citation>
    <scope>NUCLEOTIDE SEQUENCE [LARGE SCALE GENOMIC DNA]</scope>
    <source>
        <strain evidence="7 8">RP-3-15</strain>
    </source>
</reference>
<evidence type="ECO:0000256" key="5">
    <source>
        <dbReference type="ARBA" id="ARBA00023136"/>
    </source>
</evidence>
<feature type="transmembrane region" description="Helical" evidence="6">
    <location>
        <begin position="277"/>
        <end position="296"/>
    </location>
</feature>
<dbReference type="PANTHER" id="PTHR30238:SF0">
    <property type="entry name" value="THYLAKOID MEMBRANE PROTEIN TERC, CHLOROPLASTIC"/>
    <property type="match status" value="1"/>
</dbReference>
<dbReference type="EMBL" id="SWBQ01000001">
    <property type="protein sequence ID" value="TKC09308.1"/>
    <property type="molecule type" value="Genomic_DNA"/>
</dbReference>
<name>A0A4U1CU52_9SPHI</name>
<protein>
    <submittedName>
        <fullName evidence="7">TerC/Alx family metal homeostasis membrane protein</fullName>
    </submittedName>
</protein>
<feature type="transmembrane region" description="Helical" evidence="6">
    <location>
        <begin position="245"/>
        <end position="265"/>
    </location>
</feature>
<evidence type="ECO:0000256" key="3">
    <source>
        <dbReference type="ARBA" id="ARBA00022692"/>
    </source>
</evidence>
<feature type="transmembrane region" description="Helical" evidence="6">
    <location>
        <begin position="139"/>
        <end position="160"/>
    </location>
</feature>
<dbReference type="OrthoDB" id="9783692at2"/>
<dbReference type="PANTHER" id="PTHR30238">
    <property type="entry name" value="MEMBRANE BOUND PREDICTED REDOX MODULATOR"/>
    <property type="match status" value="1"/>
</dbReference>
<dbReference type="Proteomes" id="UP000307244">
    <property type="component" value="Unassembled WGS sequence"/>
</dbReference>
<keyword evidence="4 6" id="KW-1133">Transmembrane helix</keyword>
<dbReference type="InterPro" id="IPR005496">
    <property type="entry name" value="Integral_membrane_TerC"/>
</dbReference>
<keyword evidence="3 6" id="KW-0812">Transmembrane</keyword>